<keyword evidence="1" id="KW-0812">Transmembrane</keyword>
<name>A0A7L4YN73_9ACTN</name>
<feature type="transmembrane region" description="Helical" evidence="1">
    <location>
        <begin position="28"/>
        <end position="47"/>
    </location>
</feature>
<dbReference type="KEGG" id="eke:EK0264_09685"/>
<feature type="transmembrane region" description="Helical" evidence="1">
    <location>
        <begin position="185"/>
        <end position="206"/>
    </location>
</feature>
<proteinExistence type="predicted"/>
<reference evidence="2 3" key="1">
    <citation type="journal article" date="2018" name="Int. J. Syst. Evol. Microbiol.">
        <title>Epidermidibacterium keratini gen. nov., sp. nov., a member of the family Sporichthyaceae, isolated from keratin epidermis.</title>
        <authorList>
            <person name="Lee D.G."/>
            <person name="Trujillo M.E."/>
            <person name="Kang S."/>
            <person name="Nam J.J."/>
            <person name="Kim Y.J."/>
        </authorList>
    </citation>
    <scope>NUCLEOTIDE SEQUENCE [LARGE SCALE GENOMIC DNA]</scope>
    <source>
        <strain evidence="2 3">EPI-7</strain>
    </source>
</reference>
<dbReference type="RefSeq" id="WP_159545102.1">
    <property type="nucleotide sequence ID" value="NZ_CP047156.1"/>
</dbReference>
<feature type="transmembrane region" description="Helical" evidence="1">
    <location>
        <begin position="110"/>
        <end position="129"/>
    </location>
</feature>
<protein>
    <submittedName>
        <fullName evidence="2">DUF1345 domain-containing protein</fullName>
    </submittedName>
</protein>
<feature type="transmembrane region" description="Helical" evidence="1">
    <location>
        <begin position="141"/>
        <end position="165"/>
    </location>
</feature>
<dbReference type="SUPFAM" id="SSF81324">
    <property type="entry name" value="Voltage-gated potassium channels"/>
    <property type="match status" value="1"/>
</dbReference>
<keyword evidence="3" id="KW-1185">Reference proteome</keyword>
<feature type="transmembrane region" description="Helical" evidence="1">
    <location>
        <begin position="59"/>
        <end position="78"/>
    </location>
</feature>
<dbReference type="AlphaFoldDB" id="A0A7L4YN73"/>
<evidence type="ECO:0000256" key="1">
    <source>
        <dbReference type="SAM" id="Phobius"/>
    </source>
</evidence>
<keyword evidence="1" id="KW-0472">Membrane</keyword>
<keyword evidence="1" id="KW-1133">Transmembrane helix</keyword>
<evidence type="ECO:0000313" key="2">
    <source>
        <dbReference type="EMBL" id="QHC00528.1"/>
    </source>
</evidence>
<sequence>MATDTARSTKKPEKHNRYHGWLSERRRAGTSLLVALVAAIVVIILRAQDAVFTGADGGVIVLLAYLVTYMLITLKVFSQAPDAEVREWAHRDSRGTVLQRYILGTAPGPGISLFISAAAMAVAVVWMPGYGGTSLPTSARIGVALSLVVVAWVCVMISFAVAFHADNLVEDGKGLDFPGSAGVEWADYIYFAVSVMTTFGTTDVSVTSPEMRRTVTGNAVIAFIFNTITVAAVVSALTG</sequence>
<dbReference type="OrthoDB" id="4312673at2"/>
<organism evidence="2 3">
    <name type="scientific">Epidermidibacterium keratini</name>
    <dbReference type="NCBI Taxonomy" id="1891644"/>
    <lineage>
        <taxon>Bacteria</taxon>
        <taxon>Bacillati</taxon>
        <taxon>Actinomycetota</taxon>
        <taxon>Actinomycetes</taxon>
        <taxon>Sporichthyales</taxon>
        <taxon>Sporichthyaceae</taxon>
        <taxon>Epidermidibacterium</taxon>
    </lineage>
</organism>
<dbReference type="Proteomes" id="UP000463857">
    <property type="component" value="Chromosome"/>
</dbReference>
<dbReference type="InterPro" id="IPR009781">
    <property type="entry name" value="DUF1345"/>
</dbReference>
<feature type="transmembrane region" description="Helical" evidence="1">
    <location>
        <begin position="218"/>
        <end position="237"/>
    </location>
</feature>
<dbReference type="EMBL" id="CP047156">
    <property type="protein sequence ID" value="QHC00528.1"/>
    <property type="molecule type" value="Genomic_DNA"/>
</dbReference>
<evidence type="ECO:0000313" key="3">
    <source>
        <dbReference type="Proteomes" id="UP000463857"/>
    </source>
</evidence>
<accession>A0A7L4YN73</accession>
<gene>
    <name evidence="2" type="ORF">EK0264_09685</name>
</gene>
<dbReference type="InParanoid" id="A0A7L4YN73"/>
<dbReference type="Pfam" id="PF07077">
    <property type="entry name" value="DUF1345"/>
    <property type="match status" value="1"/>
</dbReference>
<dbReference type="Gene3D" id="1.10.287.70">
    <property type="match status" value="1"/>
</dbReference>